<dbReference type="InterPro" id="IPR014054">
    <property type="entry name" value="Phage_regulatory_Rha"/>
</dbReference>
<sequence length="51" mass="5708">MFTPTTTVQVGFRTRSDEAFDMTKDGFTLLVMGCTGSKAMQFKLARIFHEG</sequence>
<dbReference type="AlphaFoldDB" id="A0A1S7LDD2"/>
<name>A0A1S7LDD2_MAGMO</name>
<proteinExistence type="predicted"/>
<dbReference type="Pfam" id="PF09669">
    <property type="entry name" value="Phage_pRha"/>
    <property type="match status" value="1"/>
</dbReference>
<evidence type="ECO:0000313" key="1">
    <source>
        <dbReference type="EMBL" id="CRH04895.1"/>
    </source>
</evidence>
<organism evidence="1">
    <name type="scientific">Magnetococcus massalia (strain MO-1)</name>
    <dbReference type="NCBI Taxonomy" id="451514"/>
    <lineage>
        <taxon>Bacteria</taxon>
        <taxon>Pseudomonadati</taxon>
        <taxon>Pseudomonadota</taxon>
        <taxon>Magnetococcia</taxon>
        <taxon>Magnetococcales</taxon>
        <taxon>Magnetococcaceae</taxon>
        <taxon>Magnetococcus</taxon>
    </lineage>
</organism>
<accession>A0A1S7LDD2</accession>
<dbReference type="EMBL" id="LO017727">
    <property type="protein sequence ID" value="CRH04895.1"/>
    <property type="molecule type" value="Genomic_DNA"/>
</dbReference>
<protein>
    <submittedName>
        <fullName evidence="1">Uncharacterized protein</fullName>
    </submittedName>
</protein>
<reference evidence="1" key="1">
    <citation type="submission" date="2015-04" db="EMBL/GenBank/DDBJ databases">
        <authorList>
            <person name="Syromyatnikov M.Y."/>
            <person name="Popov V.N."/>
        </authorList>
    </citation>
    <scope>NUCLEOTIDE SEQUENCE</scope>
    <source>
        <strain evidence="1">MO-1</strain>
    </source>
</reference>
<gene>
    <name evidence="1" type="ORF">MAGMO_0691</name>
</gene>